<name>A0A0R1XJ10_9LACO</name>
<dbReference type="SUPFAM" id="SSF90123">
    <property type="entry name" value="ABC transporter transmembrane region"/>
    <property type="match status" value="1"/>
</dbReference>
<dbReference type="InterPro" id="IPR036640">
    <property type="entry name" value="ABC1_TM_sf"/>
</dbReference>
<accession>A0A0R1XJ10</accession>
<evidence type="ECO:0000313" key="6">
    <source>
        <dbReference type="EMBL" id="KRM28059.1"/>
    </source>
</evidence>
<comment type="caution">
    <text evidence="6">The sequence shown here is derived from an EMBL/GenBank/DDBJ whole genome shotgun (WGS) entry which is preliminary data.</text>
</comment>
<dbReference type="PATRIC" id="fig|1122147.4.peg.2223"/>
<comment type="subcellular location">
    <subcellularLocation>
        <location evidence="1">Cell membrane</location>
        <topology evidence="1">Multi-pass membrane protein</topology>
    </subcellularLocation>
</comment>
<proteinExistence type="predicted"/>
<gene>
    <name evidence="6" type="ORF">FC91_GL002150</name>
</gene>
<organism evidence="6 7">
    <name type="scientific">Schleiferilactobacillus harbinensis DSM 16991</name>
    <dbReference type="NCBI Taxonomy" id="1122147"/>
    <lineage>
        <taxon>Bacteria</taxon>
        <taxon>Bacillati</taxon>
        <taxon>Bacillota</taxon>
        <taxon>Bacilli</taxon>
        <taxon>Lactobacillales</taxon>
        <taxon>Lactobacillaceae</taxon>
        <taxon>Schleiferilactobacillus</taxon>
    </lineage>
</organism>
<keyword evidence="4 5" id="KW-0472">Membrane</keyword>
<dbReference type="Proteomes" id="UP000050949">
    <property type="component" value="Unassembled WGS sequence"/>
</dbReference>
<dbReference type="GO" id="GO:0005886">
    <property type="term" value="C:plasma membrane"/>
    <property type="evidence" value="ECO:0007669"/>
    <property type="project" value="UniProtKB-SubCell"/>
</dbReference>
<reference evidence="6 7" key="1">
    <citation type="journal article" date="2015" name="Genome Announc.">
        <title>Expanding the biotechnology potential of lactobacilli through comparative genomics of 213 strains and associated genera.</title>
        <authorList>
            <person name="Sun Z."/>
            <person name="Harris H.M."/>
            <person name="McCann A."/>
            <person name="Guo C."/>
            <person name="Argimon S."/>
            <person name="Zhang W."/>
            <person name="Yang X."/>
            <person name="Jeffery I.B."/>
            <person name="Cooney J.C."/>
            <person name="Kagawa T.F."/>
            <person name="Liu W."/>
            <person name="Song Y."/>
            <person name="Salvetti E."/>
            <person name="Wrobel A."/>
            <person name="Rasinkangas P."/>
            <person name="Parkhill J."/>
            <person name="Rea M.C."/>
            <person name="O'Sullivan O."/>
            <person name="Ritari J."/>
            <person name="Douillard F.P."/>
            <person name="Paul Ross R."/>
            <person name="Yang R."/>
            <person name="Briner A.E."/>
            <person name="Felis G.E."/>
            <person name="de Vos W.M."/>
            <person name="Barrangou R."/>
            <person name="Klaenhammer T.R."/>
            <person name="Caufield P.W."/>
            <person name="Cui Y."/>
            <person name="Zhang H."/>
            <person name="O'Toole P.W."/>
        </authorList>
    </citation>
    <scope>NUCLEOTIDE SEQUENCE [LARGE SCALE GENOMIC DNA]</scope>
    <source>
        <strain evidence="6 7">DSM 16991</strain>
    </source>
</reference>
<evidence type="ECO:0000313" key="7">
    <source>
        <dbReference type="Proteomes" id="UP000050949"/>
    </source>
</evidence>
<evidence type="ECO:0000256" key="1">
    <source>
        <dbReference type="ARBA" id="ARBA00004651"/>
    </source>
</evidence>
<sequence length="103" mass="11119">MGISYLTQKTISRASQHWSQANAAWTGQLKDFLAGLDTARAYQANGAVKKRTRTLATTLENRLFHMNFLIGTVSASGLTALMVLGVLLPYLMVLGCGASSKEL</sequence>
<protein>
    <submittedName>
        <fullName evidence="6">Uncharacterized protein</fullName>
    </submittedName>
</protein>
<evidence type="ECO:0000256" key="3">
    <source>
        <dbReference type="ARBA" id="ARBA00022989"/>
    </source>
</evidence>
<keyword evidence="3 5" id="KW-1133">Transmembrane helix</keyword>
<dbReference type="EMBL" id="AZFW01000037">
    <property type="protein sequence ID" value="KRM28059.1"/>
    <property type="molecule type" value="Genomic_DNA"/>
</dbReference>
<evidence type="ECO:0000256" key="2">
    <source>
        <dbReference type="ARBA" id="ARBA00022692"/>
    </source>
</evidence>
<feature type="transmembrane region" description="Helical" evidence="5">
    <location>
        <begin position="68"/>
        <end position="93"/>
    </location>
</feature>
<dbReference type="AlphaFoldDB" id="A0A0R1XJ10"/>
<evidence type="ECO:0000256" key="4">
    <source>
        <dbReference type="ARBA" id="ARBA00023136"/>
    </source>
</evidence>
<dbReference type="GO" id="GO:0005524">
    <property type="term" value="F:ATP binding"/>
    <property type="evidence" value="ECO:0007669"/>
    <property type="project" value="InterPro"/>
</dbReference>
<evidence type="ECO:0000256" key="5">
    <source>
        <dbReference type="SAM" id="Phobius"/>
    </source>
</evidence>
<keyword evidence="2 5" id="KW-0812">Transmembrane</keyword>